<accession>A0A934K7U9</accession>
<dbReference type="Gene3D" id="2.170.120.40">
    <property type="entry name" value="YbbR-like domain"/>
    <property type="match status" value="1"/>
</dbReference>
<dbReference type="PANTHER" id="PTHR37804">
    <property type="entry name" value="CDAA REGULATORY PROTEIN CDAR"/>
    <property type="match status" value="1"/>
</dbReference>
<evidence type="ECO:0000313" key="2">
    <source>
        <dbReference type="Proteomes" id="UP000612893"/>
    </source>
</evidence>
<organism evidence="1 2">
    <name type="scientific">Candidatus Nephthysia bennettiae</name>
    <dbReference type="NCBI Taxonomy" id="3127016"/>
    <lineage>
        <taxon>Bacteria</taxon>
        <taxon>Bacillati</taxon>
        <taxon>Candidatus Dormiibacterota</taxon>
        <taxon>Candidatus Dormibacteria</taxon>
        <taxon>Candidatus Dormibacterales</taxon>
        <taxon>Candidatus Dormibacteraceae</taxon>
        <taxon>Candidatus Nephthysia</taxon>
    </lineage>
</organism>
<dbReference type="EMBL" id="JAEKNR010000132">
    <property type="protein sequence ID" value="MBJ7598862.1"/>
    <property type="molecule type" value="Genomic_DNA"/>
</dbReference>
<dbReference type="AlphaFoldDB" id="A0A934K7U9"/>
<dbReference type="InterPro" id="IPR053154">
    <property type="entry name" value="c-di-AMP_regulator"/>
</dbReference>
<comment type="caution">
    <text evidence="1">The sequence shown here is derived from an EMBL/GenBank/DDBJ whole genome shotgun (WGS) entry which is preliminary data.</text>
</comment>
<dbReference type="PANTHER" id="PTHR37804:SF1">
    <property type="entry name" value="CDAA REGULATORY PROTEIN CDAR"/>
    <property type="match status" value="1"/>
</dbReference>
<sequence length="338" mass="35381">MSLSWIVANWRLKLLALVLAVGLLMAVAFSENPVEARTVPVGVQYVNKPDALVIVQPPPKVNVSVFGLRDAVERVQSSAVGVTVDLTGAKAGPNQTFYGRIKVIGTGVTAQSDPVAVLLTIDTYERALLDIEVRLPDSPVTGIKINNKVALCPGSRDPCKEPVSGPASTLEGLRAFVRYDTPISNAGSFDSPSQPVQFEKNGKVIDLRSINTSPVISIEQPTVAVHIDSAGGTQSKQVIIYAKVINQAPCGSVVNVDVAPSSVSLFGPIDQISKIGSIGLDPAINLATLPASEVLTRNVSTGFDQVRAEPSSAKVTVTLTQSSACSPTAPAPSPTPTR</sequence>
<gene>
    <name evidence="1" type="ORF">JF922_12375</name>
</gene>
<keyword evidence="2" id="KW-1185">Reference proteome</keyword>
<dbReference type="Gene3D" id="2.170.120.30">
    <property type="match status" value="1"/>
</dbReference>
<dbReference type="Proteomes" id="UP000612893">
    <property type="component" value="Unassembled WGS sequence"/>
</dbReference>
<name>A0A934K7U9_9BACT</name>
<evidence type="ECO:0000313" key="1">
    <source>
        <dbReference type="EMBL" id="MBJ7598862.1"/>
    </source>
</evidence>
<protein>
    <recommendedName>
        <fullName evidence="3">YbbR-like domain-containing protein</fullName>
    </recommendedName>
</protein>
<evidence type="ECO:0008006" key="3">
    <source>
        <dbReference type="Google" id="ProtNLM"/>
    </source>
</evidence>
<proteinExistence type="predicted"/>
<reference evidence="1" key="1">
    <citation type="submission" date="2020-10" db="EMBL/GenBank/DDBJ databases">
        <title>Ca. Dormibacterota MAGs.</title>
        <authorList>
            <person name="Montgomery K."/>
        </authorList>
    </citation>
    <scope>NUCLEOTIDE SEQUENCE [LARGE SCALE GENOMIC DNA]</scope>
    <source>
        <strain evidence="1">SC8812_S17_10</strain>
    </source>
</reference>